<proteinExistence type="predicted"/>
<keyword evidence="3" id="KW-1185">Reference proteome</keyword>
<keyword evidence="1" id="KW-1133">Transmembrane helix</keyword>
<sequence length="184" mass="20335">MQVPFILFISVSNFRRSVLFGLALFRFASRSRVSPCLVMQFDDLSNVCHIHFHRLFLISSSTGSWNATLALPILAFTSASEPPCSSMMLSRASAGILSGPAAFPSLICLMAILISSVVGGMTWIGRSVYAASTSGGFGGAGQFKIPTKCFTHLFLYFSDWLGFFFLDRSFWFTIFPCQFIRCVM</sequence>
<protein>
    <submittedName>
        <fullName evidence="2">Uncharacterized protein</fullName>
    </submittedName>
</protein>
<accession>A0A3P8ES64</accession>
<evidence type="ECO:0000313" key="3">
    <source>
        <dbReference type="Proteomes" id="UP000277204"/>
    </source>
</evidence>
<dbReference type="EMBL" id="UZAI01012377">
    <property type="protein sequence ID" value="VDP10026.1"/>
    <property type="molecule type" value="Genomic_DNA"/>
</dbReference>
<name>A0A3P8ES64_9TREM</name>
<dbReference type="Proteomes" id="UP000277204">
    <property type="component" value="Unassembled WGS sequence"/>
</dbReference>
<keyword evidence="1" id="KW-0812">Transmembrane</keyword>
<keyword evidence="1" id="KW-0472">Membrane</keyword>
<feature type="transmembrane region" description="Helical" evidence="1">
    <location>
        <begin position="160"/>
        <end position="180"/>
    </location>
</feature>
<evidence type="ECO:0000313" key="2">
    <source>
        <dbReference type="EMBL" id="VDP10026.1"/>
    </source>
</evidence>
<evidence type="ECO:0000256" key="1">
    <source>
        <dbReference type="SAM" id="Phobius"/>
    </source>
</evidence>
<gene>
    <name evidence="2" type="ORF">SMRZ_LOCUS14048</name>
</gene>
<reference evidence="2 3" key="1">
    <citation type="submission" date="2018-11" db="EMBL/GenBank/DDBJ databases">
        <authorList>
            <consortium name="Pathogen Informatics"/>
        </authorList>
    </citation>
    <scope>NUCLEOTIDE SEQUENCE [LARGE SCALE GENOMIC DNA]</scope>
    <source>
        <strain evidence="2 3">Zambia</strain>
    </source>
</reference>
<dbReference type="AlphaFoldDB" id="A0A3P8ES64"/>
<organism evidence="2 3">
    <name type="scientific">Schistosoma margrebowiei</name>
    <dbReference type="NCBI Taxonomy" id="48269"/>
    <lineage>
        <taxon>Eukaryota</taxon>
        <taxon>Metazoa</taxon>
        <taxon>Spiralia</taxon>
        <taxon>Lophotrochozoa</taxon>
        <taxon>Platyhelminthes</taxon>
        <taxon>Trematoda</taxon>
        <taxon>Digenea</taxon>
        <taxon>Strigeidida</taxon>
        <taxon>Schistosomatoidea</taxon>
        <taxon>Schistosomatidae</taxon>
        <taxon>Schistosoma</taxon>
    </lineage>
</organism>
<feature type="transmembrane region" description="Helical" evidence="1">
    <location>
        <begin position="101"/>
        <end position="124"/>
    </location>
</feature>